<dbReference type="Gene3D" id="3.10.450.50">
    <property type="match status" value="1"/>
</dbReference>
<gene>
    <name evidence="1" type="ORF">B1812_00165</name>
</gene>
<dbReference type="EMBL" id="CP019948">
    <property type="protein sequence ID" value="ARN79740.1"/>
    <property type="molecule type" value="Genomic_DNA"/>
</dbReference>
<protein>
    <recommendedName>
        <fullName evidence="3">Ester cyclase</fullName>
    </recommendedName>
</protein>
<evidence type="ECO:0000313" key="1">
    <source>
        <dbReference type="EMBL" id="ARN79740.1"/>
    </source>
</evidence>
<dbReference type="GO" id="GO:0030638">
    <property type="term" value="P:polyketide metabolic process"/>
    <property type="evidence" value="ECO:0007669"/>
    <property type="project" value="InterPro"/>
</dbReference>
<accession>A0A1W6MQ67</accession>
<proteinExistence type="predicted"/>
<dbReference type="AlphaFoldDB" id="A0A1W6MQ67"/>
<reference evidence="1 2" key="1">
    <citation type="submission" date="2017-02" db="EMBL/GenBank/DDBJ databases">
        <authorList>
            <person name="Peterson S.W."/>
        </authorList>
    </citation>
    <scope>NUCLEOTIDE SEQUENCE [LARGE SCALE GENOMIC DNA]</scope>
    <source>
        <strain evidence="1 2">S285</strain>
    </source>
</reference>
<dbReference type="KEGG" id="mbry:B1812_00165"/>
<dbReference type="RefSeq" id="WP_085769785.1">
    <property type="nucleotide sequence ID" value="NZ_AP027149.1"/>
</dbReference>
<evidence type="ECO:0000313" key="2">
    <source>
        <dbReference type="Proteomes" id="UP000193978"/>
    </source>
</evidence>
<dbReference type="OrthoDB" id="129343at2"/>
<dbReference type="InterPro" id="IPR032710">
    <property type="entry name" value="NTF2-like_dom_sf"/>
</dbReference>
<keyword evidence="2" id="KW-1185">Reference proteome</keyword>
<dbReference type="Pfam" id="PF07366">
    <property type="entry name" value="SnoaL"/>
    <property type="match status" value="1"/>
</dbReference>
<dbReference type="InterPro" id="IPR009959">
    <property type="entry name" value="Cyclase_SnoaL-like"/>
</dbReference>
<dbReference type="Proteomes" id="UP000193978">
    <property type="component" value="Chromosome"/>
</dbReference>
<evidence type="ECO:0008006" key="3">
    <source>
        <dbReference type="Google" id="ProtNLM"/>
    </source>
</evidence>
<sequence length="135" mass="14814">MNAEGNKQIVCRFIEEAINRGDVDAAGAYVAEDVVELEPFPGQGPGLSGLKEVLRGLLIAFPDMRWTVEEQIAEADKVLTRFIWTGTHRAAFFGVPAMGKPVTVWGMVIDRLENGKIKETRILMDALGLMKQLGA</sequence>
<dbReference type="PANTHER" id="PTHR38436:SF1">
    <property type="entry name" value="ESTER CYCLASE"/>
    <property type="match status" value="1"/>
</dbReference>
<dbReference type="SUPFAM" id="SSF54427">
    <property type="entry name" value="NTF2-like"/>
    <property type="match status" value="1"/>
</dbReference>
<organism evidence="1 2">
    <name type="scientific">Methylocystis bryophila</name>
    <dbReference type="NCBI Taxonomy" id="655015"/>
    <lineage>
        <taxon>Bacteria</taxon>
        <taxon>Pseudomonadati</taxon>
        <taxon>Pseudomonadota</taxon>
        <taxon>Alphaproteobacteria</taxon>
        <taxon>Hyphomicrobiales</taxon>
        <taxon>Methylocystaceae</taxon>
        <taxon>Methylocystis</taxon>
    </lineage>
</organism>
<dbReference type="PANTHER" id="PTHR38436">
    <property type="entry name" value="POLYKETIDE CYCLASE SNOAL-LIKE DOMAIN"/>
    <property type="match status" value="1"/>
</dbReference>
<name>A0A1W6MQ67_9HYPH</name>